<reference evidence="2" key="1">
    <citation type="journal article" date="2010" name="Stand. Genomic Sci.">
        <title>Complete genome sequence of Syntrophothermus lipocalidus type strain (TGB-C1T).</title>
        <authorList>
            <consortium name="US DOE Joint Genome Institute (JGI-PGF)"/>
            <person name="Djao O."/>
            <person name="Zhang X."/>
            <person name="Lucas S."/>
            <person name="Lapidus A."/>
            <person name="Glavina Del Rio T."/>
            <person name="Nolan M."/>
            <person name="Tice H."/>
            <person name="Cheng J."/>
            <person name="Han C."/>
            <person name="Tapia R."/>
            <person name="Goodwin L."/>
            <person name="Pitluck S."/>
            <person name="Liolios K."/>
            <person name="Ivanova N."/>
            <person name="Mavromatis K."/>
            <person name="Mikhailova N."/>
            <person name="Ovchinnikova G."/>
            <person name="Pati A."/>
            <person name="Brambilla E."/>
            <person name="Chen A."/>
            <person name="Palaniappan K."/>
            <person name="Land M."/>
            <person name="Hauser L."/>
            <person name="Chang Y."/>
            <person name="Jeffries C."/>
            <person name="Rohde M."/>
            <person name="Sikorski J."/>
            <person name="Spring S."/>
            <person name="Goker M."/>
            <person name="Detter J."/>
            <person name="Woyke T."/>
            <person name="Bristow J."/>
            <person name="Eisen J."/>
            <person name="Markowitz V."/>
            <person name="Hugenholtz P."/>
            <person name="Kyrpides N."/>
            <person name="Klenk H."/>
        </authorList>
    </citation>
    <scope>NUCLEOTIDE SEQUENCE [LARGE SCALE GENOMIC DNA]</scope>
    <source>
        <strain evidence="2">DSM 12680 / TGB-C1</strain>
    </source>
</reference>
<proteinExistence type="predicted"/>
<dbReference type="OrthoDB" id="2077836at2"/>
<dbReference type="HOGENOM" id="CLU_411560_0_0_9"/>
<evidence type="ECO:0000313" key="1">
    <source>
        <dbReference type="EMBL" id="ADI02907.1"/>
    </source>
</evidence>
<dbReference type="eggNOG" id="ENOG5033GJQ">
    <property type="taxonomic scope" value="Bacteria"/>
</dbReference>
<dbReference type="EMBL" id="CP002048">
    <property type="protein sequence ID" value="ADI02907.1"/>
    <property type="molecule type" value="Genomic_DNA"/>
</dbReference>
<dbReference type="Proteomes" id="UP000000378">
    <property type="component" value="Chromosome"/>
</dbReference>
<dbReference type="KEGG" id="slp:Slip_2165"/>
<organism evidence="1 2">
    <name type="scientific">Syntrophothermus lipocalidus (strain DSM 12680 / TGB-C1)</name>
    <dbReference type="NCBI Taxonomy" id="643648"/>
    <lineage>
        <taxon>Bacteria</taxon>
        <taxon>Bacillati</taxon>
        <taxon>Bacillota</taxon>
        <taxon>Clostridia</taxon>
        <taxon>Eubacteriales</taxon>
        <taxon>Syntrophomonadaceae</taxon>
        <taxon>Syntrophothermus</taxon>
    </lineage>
</organism>
<gene>
    <name evidence="1" type="ordered locus">Slip_2165</name>
</gene>
<reference evidence="1 2" key="2">
    <citation type="journal article" date="2010" name="Stand. Genomic Sci.">
        <title>Complete genome sequence of Syntrophothermus lipocalidus type strain (TGB-C1).</title>
        <authorList>
            <person name="Djao O.D."/>
            <person name="Zhang X."/>
            <person name="Lucas S."/>
            <person name="Lapidus A."/>
            <person name="Del Rio T.G."/>
            <person name="Nolan M."/>
            <person name="Tice H."/>
            <person name="Cheng J.F."/>
            <person name="Han C."/>
            <person name="Tapia R."/>
            <person name="Goodwin L."/>
            <person name="Pitluck S."/>
            <person name="Liolios K."/>
            <person name="Ivanova N."/>
            <person name="Mavromatis K."/>
            <person name="Mikhailova N."/>
            <person name="Ovchinnikova G."/>
            <person name="Pati A."/>
            <person name="Brambilla E."/>
            <person name="Chen A."/>
            <person name="Palaniappan K."/>
            <person name="Land M."/>
            <person name="Hauser L."/>
            <person name="Chang Y.J."/>
            <person name="Jeffries C.D."/>
            <person name="Rohde M."/>
            <person name="Sikorski J."/>
            <person name="Spring S."/>
            <person name="Goker M."/>
            <person name="Detter J.C."/>
            <person name="Woyke T."/>
            <person name="Bristow J."/>
            <person name="Eisen J.A."/>
            <person name="Markowitz V."/>
            <person name="Hugenholtz P."/>
            <person name="Kyrpides N.C."/>
            <person name="Klenk H.P."/>
        </authorList>
    </citation>
    <scope>NUCLEOTIDE SEQUENCE [LARGE SCALE GENOMIC DNA]</scope>
    <source>
        <strain evidence="2">DSM 12680 / TGB-C1</strain>
    </source>
</reference>
<dbReference type="AlphaFoldDB" id="D7CJ29"/>
<protein>
    <submittedName>
        <fullName evidence="1">Uncharacterized protein</fullName>
    </submittedName>
</protein>
<accession>D7CJ29</accession>
<evidence type="ECO:0000313" key="2">
    <source>
        <dbReference type="Proteomes" id="UP000000378"/>
    </source>
</evidence>
<dbReference type="RefSeq" id="WP_013176309.1">
    <property type="nucleotide sequence ID" value="NC_014220.1"/>
</dbReference>
<sequence length="663" mass="76185">MKSRSNNKLIPRSLLKSLAGDIKHLMDSNEGRLFALEMMEEIPRDFRSLVIESLSGFHEKELAVFFHLLQQEYGAELERPISRALGKLRMAGVPVTCPAFFRGRFYRAYATKTRHLGQVTVDIAWETPHGSLDVECFFLTFGPEGIHSIFALSDVAASDFENDRRKLTNVVDISLKEAAFLIQQSYQFNLKHMTRPGPGRFLFHKYLDMSSDLTEAEVRELFDKLSELLSPQQLVNSFFIALRRQDHAYVKALFDEEKLLRPDFAGQVESVLNLGQTLVEGHAAGVKTSGRYAVVKARCITLGDEEVGYRELSFYLKKFRGKWFVSDVCHQLFEIASTSSDHAPSFFKIHCYVYEVLDVDELLSTLEVLDNIEEAGEIAGGIHLRIAHHEDEYSCGGFLLPGVWADLVIKGDEMVVMGKDLRTLEALHQLVTREHQVVLSSRHEISTLTAYRYLAGQYLSFDDVLAGGKQDGVFEDGMKFISARYLVRDRNRVLAKLQNIANQQYDLPGNCQVFYQYRKSPDTGAEIFLAEYVFGNSWMTVSAYGDKEVSAVREYFEHGIQDCLQFEGLEIKEEGIFEVLTREIKAQYPNLEARLKKAYLDKWYFSKSKELGGLSPAQARESEEGQRRLWEMFKDMNQRRKSCIRQRVKRYLNLKEYLERMYL</sequence>
<keyword evidence="2" id="KW-1185">Reference proteome</keyword>
<name>D7CJ29_SYNLT</name>